<comment type="caution">
    <text evidence="1">The sequence shown here is derived from an EMBL/GenBank/DDBJ whole genome shotgun (WGS) entry which is preliminary data.</text>
</comment>
<protein>
    <submittedName>
        <fullName evidence="1">Uncharacterized protein</fullName>
    </submittedName>
</protein>
<dbReference type="SUPFAM" id="SSF51445">
    <property type="entry name" value="(Trans)glycosidases"/>
    <property type="match status" value="1"/>
</dbReference>
<evidence type="ECO:0000313" key="1">
    <source>
        <dbReference type="EMBL" id="RGS02783.1"/>
    </source>
</evidence>
<organism evidence="1 4">
    <name type="scientific">Phocaeicola plebeius</name>
    <dbReference type="NCBI Taxonomy" id="310297"/>
    <lineage>
        <taxon>Bacteria</taxon>
        <taxon>Pseudomonadati</taxon>
        <taxon>Bacteroidota</taxon>
        <taxon>Bacteroidia</taxon>
        <taxon>Bacteroidales</taxon>
        <taxon>Bacteroidaceae</taxon>
        <taxon>Phocaeicola</taxon>
    </lineage>
</organism>
<evidence type="ECO:0000313" key="4">
    <source>
        <dbReference type="Proteomes" id="UP000285750"/>
    </source>
</evidence>
<evidence type="ECO:0000313" key="3">
    <source>
        <dbReference type="Proteomes" id="UP000284916"/>
    </source>
</evidence>
<gene>
    <name evidence="2" type="ORF">DW035_06080</name>
    <name evidence="1" type="ORF">DWY14_15650</name>
</gene>
<sequence>MVHHNPGEPQFLSRYTDPNFISGLGYMGQVPKIEVQCGLTYDKWKTDIIPQRSEERFWIERHAASVRMYLKRVKDAGLEALPFTDMLVVPKSVMEKYGDEMKNEKGQISILRPMTQEILRAQIDELFWRFPNLDGLVIRHGETYLHDAPFHKGESPARSVEEHVLFLNILREEICVKRNKKLYYRTWDFENLHVRPDMYISVMNSVQVHPNLYISIKHVNYDFNRGYPFNKTIGIGEHNQIVEVSINQAGCYGKNAHPYYIGKGVIEGWNDLDEKKGIRDLYDTSIVKGFWLWTWGDGWYGPYFDNEFWVNLNEYVIRTYINSPQRKEEEIFYDYAMNVLHLDRTSAEYLRRLCLLSEDAVFLGQDTKLLKRNVWWIRDQFLTGINLNEVVEKGMENLILEEKRNNLKRWYEMESLAKKIRLPNLEDKEFVEVSTIYGRIKYELAFQIWRIQILLAQYDVRGIKIDSMEAKDAIHDYEQLWNSWEDLKKTYPCCPTLYEDWRAVNVAPPFQESLSRLKSLMTKD</sequence>
<dbReference type="InterPro" id="IPR017853">
    <property type="entry name" value="GH"/>
</dbReference>
<proteinExistence type="predicted"/>
<evidence type="ECO:0000313" key="2">
    <source>
        <dbReference type="EMBL" id="RHL17301.1"/>
    </source>
</evidence>
<dbReference type="Proteomes" id="UP000284916">
    <property type="component" value="Unassembled WGS sequence"/>
</dbReference>
<accession>A0A412H1R6</accession>
<dbReference type="EMBL" id="QRUY01000051">
    <property type="protein sequence ID" value="RGS02783.1"/>
    <property type="molecule type" value="Genomic_DNA"/>
</dbReference>
<dbReference type="Proteomes" id="UP000285750">
    <property type="component" value="Unassembled WGS sequence"/>
</dbReference>
<dbReference type="AlphaFoldDB" id="A0A412H1R6"/>
<name>A0A412H1R6_9BACT</name>
<reference evidence="3 4" key="1">
    <citation type="submission" date="2018-08" db="EMBL/GenBank/DDBJ databases">
        <title>A genome reference for cultivated species of the human gut microbiota.</title>
        <authorList>
            <person name="Zou Y."/>
            <person name="Xue W."/>
            <person name="Luo G."/>
        </authorList>
    </citation>
    <scope>NUCLEOTIDE SEQUENCE [LARGE SCALE GENOMIC DNA]</scope>
    <source>
        <strain evidence="1 4">AF24-16AC</strain>
        <strain evidence="2 3">AF39-11</strain>
    </source>
</reference>
<dbReference type="EMBL" id="QROI01000007">
    <property type="protein sequence ID" value="RHL17301.1"/>
    <property type="molecule type" value="Genomic_DNA"/>
</dbReference>